<dbReference type="GO" id="GO:0003700">
    <property type="term" value="F:DNA-binding transcription factor activity"/>
    <property type="evidence" value="ECO:0007669"/>
    <property type="project" value="TreeGrafter"/>
</dbReference>
<dbReference type="Gene3D" id="1.10.10.60">
    <property type="entry name" value="Homeodomain-like"/>
    <property type="match status" value="1"/>
</dbReference>
<dbReference type="GO" id="GO:0045892">
    <property type="term" value="P:negative regulation of DNA-templated transcription"/>
    <property type="evidence" value="ECO:0007669"/>
    <property type="project" value="InterPro"/>
</dbReference>
<comment type="caution">
    <text evidence="7">The sequence shown here is derived from an EMBL/GenBank/DDBJ whole genome shotgun (WGS) entry which is preliminary data.</text>
</comment>
<evidence type="ECO:0000256" key="2">
    <source>
        <dbReference type="ARBA" id="ARBA00023125"/>
    </source>
</evidence>
<dbReference type="GeneID" id="93842769"/>
<gene>
    <name evidence="7" type="ORF">HNR72_006344</name>
</gene>
<evidence type="ECO:0000313" key="7">
    <source>
        <dbReference type="EMBL" id="MBB5815316.1"/>
    </source>
</evidence>
<dbReference type="InterPro" id="IPR001647">
    <property type="entry name" value="HTH_TetR"/>
</dbReference>
<proteinExistence type="predicted"/>
<dbReference type="PROSITE" id="PS50977">
    <property type="entry name" value="HTH_TETR_2"/>
    <property type="match status" value="1"/>
</dbReference>
<evidence type="ECO:0000256" key="4">
    <source>
        <dbReference type="PROSITE-ProRule" id="PRU00335"/>
    </source>
</evidence>
<organism evidence="7 8">
    <name type="scientific">Streptomyces collinus</name>
    <dbReference type="NCBI Taxonomy" id="42684"/>
    <lineage>
        <taxon>Bacteria</taxon>
        <taxon>Bacillati</taxon>
        <taxon>Actinomycetota</taxon>
        <taxon>Actinomycetes</taxon>
        <taxon>Kitasatosporales</taxon>
        <taxon>Streptomycetaceae</taxon>
        <taxon>Streptomyces</taxon>
    </lineage>
</organism>
<dbReference type="InterPro" id="IPR009057">
    <property type="entry name" value="Homeodomain-like_sf"/>
</dbReference>
<dbReference type="SUPFAM" id="SSF48498">
    <property type="entry name" value="Tetracyclin repressor-like, C-terminal domain"/>
    <property type="match status" value="1"/>
</dbReference>
<dbReference type="SUPFAM" id="SSF46689">
    <property type="entry name" value="Homeodomain-like"/>
    <property type="match status" value="1"/>
</dbReference>
<dbReference type="EMBL" id="JACHLX010000001">
    <property type="protein sequence ID" value="MBB5815316.1"/>
    <property type="molecule type" value="Genomic_DNA"/>
</dbReference>
<dbReference type="InterPro" id="IPR004111">
    <property type="entry name" value="Repressor_TetR_C"/>
</dbReference>
<accession>A0AA89QEA7</accession>
<keyword evidence="3" id="KW-0804">Transcription</keyword>
<keyword evidence="1" id="KW-0805">Transcription regulation</keyword>
<dbReference type="Gene3D" id="1.10.357.10">
    <property type="entry name" value="Tetracycline Repressor, domain 2"/>
    <property type="match status" value="1"/>
</dbReference>
<dbReference type="Pfam" id="PF00440">
    <property type="entry name" value="TetR_N"/>
    <property type="match status" value="1"/>
</dbReference>
<sequence length="252" mass="26927">MAEQRAQGRGKGGAAAPTPARRASDRGRYGRLSRERVLASALALVDREGLSALSMRRLGTELGVEAMALYRYASSKDALLDGLVEALYLELEERLTADTDEAPDWRAGLHRNARATYEVCLTHPQAVPLLATRLLAVPLARRPGAVLRDHERVLSLLRGAGFDEATAAEVFRAFTAWLLGYVSVELRPTVDNPDETDPAFRLGLHRLSAKELPTLRETAAALAEQGGPEGLAAGLDALLDSFTSGSASAASG</sequence>
<reference evidence="7 8" key="1">
    <citation type="submission" date="2020-08" db="EMBL/GenBank/DDBJ databases">
        <title>Sequencing the genomes of 1000 actinobacteria strains.</title>
        <authorList>
            <person name="Klenk H.-P."/>
        </authorList>
    </citation>
    <scope>NUCLEOTIDE SEQUENCE [LARGE SCALE GENOMIC DNA]</scope>
    <source>
        <strain evidence="7 8">DSM 40129</strain>
    </source>
</reference>
<evidence type="ECO:0000256" key="3">
    <source>
        <dbReference type="ARBA" id="ARBA00023163"/>
    </source>
</evidence>
<evidence type="ECO:0000313" key="8">
    <source>
        <dbReference type="Proteomes" id="UP000579531"/>
    </source>
</evidence>
<evidence type="ECO:0000256" key="5">
    <source>
        <dbReference type="SAM" id="MobiDB-lite"/>
    </source>
</evidence>
<feature type="DNA-binding region" description="H-T-H motif" evidence="4">
    <location>
        <begin position="54"/>
        <end position="73"/>
    </location>
</feature>
<evidence type="ECO:0000259" key="6">
    <source>
        <dbReference type="PROSITE" id="PS50977"/>
    </source>
</evidence>
<keyword evidence="2 4" id="KW-0238">DNA-binding</keyword>
<name>A0AA89QEA7_STRCU</name>
<dbReference type="AlphaFoldDB" id="A0AA89QEA7"/>
<dbReference type="Proteomes" id="UP000579531">
    <property type="component" value="Unassembled WGS sequence"/>
</dbReference>
<evidence type="ECO:0000256" key="1">
    <source>
        <dbReference type="ARBA" id="ARBA00023015"/>
    </source>
</evidence>
<dbReference type="PANTHER" id="PTHR30055">
    <property type="entry name" value="HTH-TYPE TRANSCRIPTIONAL REGULATOR RUTR"/>
    <property type="match status" value="1"/>
</dbReference>
<keyword evidence="8" id="KW-1185">Reference proteome</keyword>
<dbReference type="InterPro" id="IPR050109">
    <property type="entry name" value="HTH-type_TetR-like_transc_reg"/>
</dbReference>
<feature type="region of interest" description="Disordered" evidence="5">
    <location>
        <begin position="1"/>
        <end position="29"/>
    </location>
</feature>
<dbReference type="InterPro" id="IPR036271">
    <property type="entry name" value="Tet_transcr_reg_TetR-rel_C_sf"/>
</dbReference>
<dbReference type="PANTHER" id="PTHR30055:SF234">
    <property type="entry name" value="HTH-TYPE TRANSCRIPTIONAL REGULATOR BETI"/>
    <property type="match status" value="1"/>
</dbReference>
<protein>
    <submittedName>
        <fullName evidence="7">AcrR family transcriptional regulator</fullName>
    </submittedName>
</protein>
<dbReference type="RefSeq" id="WP_184852453.1">
    <property type="nucleotide sequence ID" value="NZ_BAABFE010000002.1"/>
</dbReference>
<feature type="domain" description="HTH tetR-type" evidence="6">
    <location>
        <begin position="31"/>
        <end position="91"/>
    </location>
</feature>
<dbReference type="Pfam" id="PF02909">
    <property type="entry name" value="TetR_C_1"/>
    <property type="match status" value="1"/>
</dbReference>
<dbReference type="GO" id="GO:0000976">
    <property type="term" value="F:transcription cis-regulatory region binding"/>
    <property type="evidence" value="ECO:0007669"/>
    <property type="project" value="TreeGrafter"/>
</dbReference>